<dbReference type="GO" id="GO:0015937">
    <property type="term" value="P:coenzyme A biosynthetic process"/>
    <property type="evidence" value="ECO:0007669"/>
    <property type="project" value="UniProtKB-UniRule"/>
</dbReference>
<dbReference type="NCBIfam" id="TIGR00152">
    <property type="entry name" value="dephospho-CoA kinase"/>
    <property type="match status" value="1"/>
</dbReference>
<dbReference type="HAMAP" id="MF_00376">
    <property type="entry name" value="Dephospho_CoA_kinase"/>
    <property type="match status" value="1"/>
</dbReference>
<dbReference type="EMBL" id="CP001110">
    <property type="protein sequence ID" value="ACF43786.1"/>
    <property type="molecule type" value="Genomic_DNA"/>
</dbReference>
<dbReference type="STRING" id="324925.Ppha_1537"/>
<dbReference type="Proteomes" id="UP000002724">
    <property type="component" value="Chromosome"/>
</dbReference>
<dbReference type="PANTHER" id="PTHR10695:SF46">
    <property type="entry name" value="BIFUNCTIONAL COENZYME A SYNTHASE-RELATED"/>
    <property type="match status" value="1"/>
</dbReference>
<dbReference type="GO" id="GO:0005524">
    <property type="term" value="F:ATP binding"/>
    <property type="evidence" value="ECO:0007669"/>
    <property type="project" value="UniProtKB-UniRule"/>
</dbReference>
<dbReference type="Gene3D" id="3.40.50.300">
    <property type="entry name" value="P-loop containing nucleotide triphosphate hydrolases"/>
    <property type="match status" value="1"/>
</dbReference>
<dbReference type="GO" id="GO:0005737">
    <property type="term" value="C:cytoplasm"/>
    <property type="evidence" value="ECO:0007669"/>
    <property type="project" value="UniProtKB-SubCell"/>
</dbReference>
<dbReference type="SUPFAM" id="SSF52540">
    <property type="entry name" value="P-loop containing nucleoside triphosphate hydrolases"/>
    <property type="match status" value="1"/>
</dbReference>
<feature type="binding site" evidence="5">
    <location>
        <begin position="16"/>
        <end position="21"/>
    </location>
    <ligand>
        <name>ATP</name>
        <dbReference type="ChEBI" id="CHEBI:30616"/>
    </ligand>
</feature>
<keyword evidence="5 7" id="KW-0808">Transferase</keyword>
<comment type="catalytic activity">
    <reaction evidence="5">
        <text>3'-dephospho-CoA + ATP = ADP + CoA + H(+)</text>
        <dbReference type="Rhea" id="RHEA:18245"/>
        <dbReference type="ChEBI" id="CHEBI:15378"/>
        <dbReference type="ChEBI" id="CHEBI:30616"/>
        <dbReference type="ChEBI" id="CHEBI:57287"/>
        <dbReference type="ChEBI" id="CHEBI:57328"/>
        <dbReference type="ChEBI" id="CHEBI:456216"/>
        <dbReference type="EC" id="2.7.1.24"/>
    </reaction>
</comment>
<gene>
    <name evidence="5" type="primary">coaE</name>
    <name evidence="7" type="ordered locus">Ppha_1537</name>
</gene>
<evidence type="ECO:0000313" key="8">
    <source>
        <dbReference type="Proteomes" id="UP000002724"/>
    </source>
</evidence>
<evidence type="ECO:0000256" key="2">
    <source>
        <dbReference type="ARBA" id="ARBA00022741"/>
    </source>
</evidence>
<evidence type="ECO:0000256" key="5">
    <source>
        <dbReference type="HAMAP-Rule" id="MF_00376"/>
    </source>
</evidence>
<dbReference type="eggNOG" id="COG0237">
    <property type="taxonomic scope" value="Bacteria"/>
</dbReference>
<organism evidence="7 8">
    <name type="scientific">Pelodictyon phaeoclathratiforme (strain DSM 5477 / BU-1)</name>
    <dbReference type="NCBI Taxonomy" id="324925"/>
    <lineage>
        <taxon>Bacteria</taxon>
        <taxon>Pseudomonadati</taxon>
        <taxon>Chlorobiota</taxon>
        <taxon>Chlorobiia</taxon>
        <taxon>Chlorobiales</taxon>
        <taxon>Chlorobiaceae</taxon>
        <taxon>Chlorobium/Pelodictyon group</taxon>
        <taxon>Pelodictyon</taxon>
    </lineage>
</organism>
<dbReference type="PANTHER" id="PTHR10695">
    <property type="entry name" value="DEPHOSPHO-COA KINASE-RELATED"/>
    <property type="match status" value="1"/>
</dbReference>
<keyword evidence="8" id="KW-1185">Reference proteome</keyword>
<evidence type="ECO:0000256" key="1">
    <source>
        <dbReference type="ARBA" id="ARBA00009018"/>
    </source>
</evidence>
<keyword evidence="2 5" id="KW-0547">Nucleotide-binding</keyword>
<comment type="similarity">
    <text evidence="1 5">Belongs to the CoaE family.</text>
</comment>
<dbReference type="AlphaFoldDB" id="B4SA90"/>
<comment type="pathway">
    <text evidence="5">Cofactor biosynthesis; coenzyme A biosynthesis; CoA from (R)-pantothenate: step 5/5.</text>
</comment>
<reference evidence="7 8" key="1">
    <citation type="submission" date="2008-06" db="EMBL/GenBank/DDBJ databases">
        <title>Complete sequence of Pelodictyon phaeoclathratiforme BU-1.</title>
        <authorList>
            <consortium name="US DOE Joint Genome Institute"/>
            <person name="Lucas S."/>
            <person name="Copeland A."/>
            <person name="Lapidus A."/>
            <person name="Glavina del Rio T."/>
            <person name="Dalin E."/>
            <person name="Tice H."/>
            <person name="Bruce D."/>
            <person name="Goodwin L."/>
            <person name="Pitluck S."/>
            <person name="Schmutz J."/>
            <person name="Larimer F."/>
            <person name="Land M."/>
            <person name="Hauser L."/>
            <person name="Kyrpides N."/>
            <person name="Mikhailova N."/>
            <person name="Liu Z."/>
            <person name="Li T."/>
            <person name="Zhao F."/>
            <person name="Overmann J."/>
            <person name="Bryant D.A."/>
            <person name="Richardson P."/>
        </authorList>
    </citation>
    <scope>NUCLEOTIDE SEQUENCE [LARGE SCALE GENOMIC DNA]</scope>
    <source>
        <strain evidence="8">DSM 5477 / BU-1</strain>
    </source>
</reference>
<dbReference type="GO" id="GO:0004140">
    <property type="term" value="F:dephospho-CoA kinase activity"/>
    <property type="evidence" value="ECO:0007669"/>
    <property type="project" value="UniProtKB-UniRule"/>
</dbReference>
<accession>B4SA90</accession>
<dbReference type="InterPro" id="IPR001977">
    <property type="entry name" value="Depp_CoAkinase"/>
</dbReference>
<evidence type="ECO:0000313" key="7">
    <source>
        <dbReference type="EMBL" id="ACF43786.1"/>
    </source>
</evidence>
<evidence type="ECO:0000256" key="3">
    <source>
        <dbReference type="ARBA" id="ARBA00022840"/>
    </source>
</evidence>
<keyword evidence="4 5" id="KW-0173">Coenzyme A biosynthesis</keyword>
<dbReference type="KEGG" id="pph:Ppha_1537"/>
<protein>
    <recommendedName>
        <fullName evidence="5 6">Dephospho-CoA kinase</fullName>
        <ecNumber evidence="5 6">2.7.1.24</ecNumber>
    </recommendedName>
    <alternativeName>
        <fullName evidence="5">Dephosphocoenzyme A kinase</fullName>
    </alternativeName>
</protein>
<dbReference type="InterPro" id="IPR027417">
    <property type="entry name" value="P-loop_NTPase"/>
</dbReference>
<sequence length="215" mass="23649">MMHSYPFLVGITGGLGSGKSMVCRFLSEMGCALFESDQVAKELQLHDPEVIEGIKALFGEKVYSLDLSGNLVLDRKTIAAVVFSSSDKLAALNRLVHPKVLAEFSRAVLDARRRRVKILVKEAAILFESGGNEGLDVVVVVAAELQDQIERAVLKGMGEREGIVRRLATQWPQEKLIAKADYVLYNRGSLVELKKETEALFQVLLQAAESLCNNC</sequence>
<dbReference type="PROSITE" id="PS51219">
    <property type="entry name" value="DPCK"/>
    <property type="match status" value="1"/>
</dbReference>
<comment type="function">
    <text evidence="5">Catalyzes the phosphorylation of the 3'-hydroxyl group of dephosphocoenzyme A to form coenzyme A.</text>
</comment>
<evidence type="ECO:0000256" key="6">
    <source>
        <dbReference type="NCBIfam" id="TIGR00152"/>
    </source>
</evidence>
<dbReference type="EC" id="2.7.1.24" evidence="5 6"/>
<dbReference type="HOGENOM" id="CLU_057180_3_1_10"/>
<dbReference type="CDD" id="cd02022">
    <property type="entry name" value="DPCK"/>
    <property type="match status" value="1"/>
</dbReference>
<dbReference type="Pfam" id="PF01121">
    <property type="entry name" value="CoaE"/>
    <property type="match status" value="1"/>
</dbReference>
<proteinExistence type="inferred from homology"/>
<dbReference type="RefSeq" id="WP_012508274.1">
    <property type="nucleotide sequence ID" value="NC_011060.1"/>
</dbReference>
<keyword evidence="5" id="KW-0963">Cytoplasm</keyword>
<keyword evidence="3 5" id="KW-0067">ATP-binding</keyword>
<evidence type="ECO:0000256" key="4">
    <source>
        <dbReference type="ARBA" id="ARBA00022993"/>
    </source>
</evidence>
<comment type="subcellular location">
    <subcellularLocation>
        <location evidence="5">Cytoplasm</location>
    </subcellularLocation>
</comment>
<keyword evidence="5 7" id="KW-0418">Kinase</keyword>
<dbReference type="UniPathway" id="UPA00241">
    <property type="reaction ID" value="UER00356"/>
</dbReference>
<name>B4SA90_PELPB</name>